<reference evidence="2" key="1">
    <citation type="submission" date="2022-12" db="EMBL/GenBank/DDBJ databases">
        <authorList>
            <person name="Petersen C."/>
        </authorList>
    </citation>
    <scope>NUCLEOTIDE SEQUENCE</scope>
    <source>
        <strain evidence="2">IBT 30728</strain>
    </source>
</reference>
<name>A0A9W9WR11_9EURO</name>
<dbReference type="EMBL" id="JAPWDQ010000013">
    <property type="protein sequence ID" value="KAJ5472048.1"/>
    <property type="molecule type" value="Genomic_DNA"/>
</dbReference>
<proteinExistence type="predicted"/>
<accession>A0A9W9WR11</accession>
<comment type="caution">
    <text evidence="2">The sequence shown here is derived from an EMBL/GenBank/DDBJ whole genome shotgun (WGS) entry which is preliminary data.</text>
</comment>
<gene>
    <name evidence="2" type="ORF">N7539_008617</name>
</gene>
<dbReference type="AlphaFoldDB" id="A0A9W9WR11"/>
<dbReference type="RefSeq" id="XP_056786594.1">
    <property type="nucleotide sequence ID" value="XM_056938212.1"/>
</dbReference>
<feature type="compositionally biased region" description="Polar residues" evidence="1">
    <location>
        <begin position="30"/>
        <end position="46"/>
    </location>
</feature>
<organism evidence="2 3">
    <name type="scientific">Penicillium diatomitis</name>
    <dbReference type="NCBI Taxonomy" id="2819901"/>
    <lineage>
        <taxon>Eukaryota</taxon>
        <taxon>Fungi</taxon>
        <taxon>Dikarya</taxon>
        <taxon>Ascomycota</taxon>
        <taxon>Pezizomycotina</taxon>
        <taxon>Eurotiomycetes</taxon>
        <taxon>Eurotiomycetidae</taxon>
        <taxon>Eurotiales</taxon>
        <taxon>Aspergillaceae</taxon>
        <taxon>Penicillium</taxon>
    </lineage>
</organism>
<evidence type="ECO:0000313" key="3">
    <source>
        <dbReference type="Proteomes" id="UP001148312"/>
    </source>
</evidence>
<feature type="region of interest" description="Disordered" evidence="1">
    <location>
        <begin position="27"/>
        <end position="46"/>
    </location>
</feature>
<dbReference type="GeneID" id="81628462"/>
<evidence type="ECO:0000256" key="1">
    <source>
        <dbReference type="SAM" id="MobiDB-lite"/>
    </source>
</evidence>
<dbReference type="Proteomes" id="UP001148312">
    <property type="component" value="Unassembled WGS sequence"/>
</dbReference>
<sequence>MAEETISGDNCFPARNTQQPYCENADEQDISGSAPVTQGLSPPSSCQVPQYNQHGVTPNGEYNFLDPTFLNLPPAPSYQTSTTQPASSLPHPSQVNIKVIEQSIIRGAAEEIYAMPSQAQIRDQLLSNRGVSQVLSQVLAFYMADISGQFGVGDQGDV</sequence>
<protein>
    <submittedName>
        <fullName evidence="2">Uncharacterized protein</fullName>
    </submittedName>
</protein>
<reference evidence="2" key="2">
    <citation type="journal article" date="2023" name="IMA Fungus">
        <title>Comparative genomic study of the Penicillium genus elucidates a diverse pangenome and 15 lateral gene transfer events.</title>
        <authorList>
            <person name="Petersen C."/>
            <person name="Sorensen T."/>
            <person name="Nielsen M.R."/>
            <person name="Sondergaard T.E."/>
            <person name="Sorensen J.L."/>
            <person name="Fitzpatrick D.A."/>
            <person name="Frisvad J.C."/>
            <person name="Nielsen K.L."/>
        </authorList>
    </citation>
    <scope>NUCLEOTIDE SEQUENCE</scope>
    <source>
        <strain evidence="2">IBT 30728</strain>
    </source>
</reference>
<evidence type="ECO:0000313" key="2">
    <source>
        <dbReference type="EMBL" id="KAJ5472048.1"/>
    </source>
</evidence>
<keyword evidence="3" id="KW-1185">Reference proteome</keyword>